<sequence length="380" mass="43443">MAVPLITKKIVKKHVKQFKRIQSDWKISVKVNFRQAGAGSRILIPRVRRKFKGCVLVPNIGYGSDKKTRNYPPNGFKKFLVHNVKELEISMMHNRTYCAEIAHTMRRLRKGRRLLSVQRSWILLLPSNWPGCIARKMNDHWRRILDIYIVIIVFSVKMSTIYYYYKSVKNYLWGSGLKILFRILGNARDPLLVTWKRVNTPAGSAGISTPTGKVRAEIRRLTVSQRECLLSRGRQRMEVPRRNLLCRLERRHADVDADSEERADKRPRLDESDPRQKNAPISCDASVIKDPAVALSLATSVSLLADKAVFRAEPDLIAIRLAAQSAFLAVGRIVDMGRQYYDAIDLIGRLQAEVEGQRSKAQLEGARVKAETERAVMLKN</sequence>
<protein>
    <recommendedName>
        <fullName evidence="8">Ribosomal protein L32e</fullName>
    </recommendedName>
</protein>
<keyword evidence="3" id="KW-0687">Ribonucleoprotein</keyword>
<dbReference type="GO" id="GO:0022625">
    <property type="term" value="C:cytosolic large ribosomal subunit"/>
    <property type="evidence" value="ECO:0007669"/>
    <property type="project" value="TreeGrafter"/>
</dbReference>
<dbReference type="EMBL" id="JACBKZ010000014">
    <property type="protein sequence ID" value="KAF5933087.1"/>
    <property type="molecule type" value="Genomic_DNA"/>
</dbReference>
<keyword evidence="5" id="KW-0472">Membrane</keyword>
<keyword evidence="5" id="KW-0812">Transmembrane</keyword>
<keyword evidence="2" id="KW-0689">Ribosomal protein</keyword>
<dbReference type="Proteomes" id="UP000593564">
    <property type="component" value="Unassembled WGS sequence"/>
</dbReference>
<keyword evidence="7" id="KW-1185">Reference proteome</keyword>
<dbReference type="InterPro" id="IPR036351">
    <property type="entry name" value="Ribosomal_eL32_sf"/>
</dbReference>
<dbReference type="PANTHER" id="PTHR23413:SF21">
    <property type="entry name" value="LARGE RIBOSOMAL SUBUNIT PROTEIN EL32Y-RELATED"/>
    <property type="match status" value="1"/>
</dbReference>
<dbReference type="GO" id="GO:0003735">
    <property type="term" value="F:structural constituent of ribosome"/>
    <property type="evidence" value="ECO:0007669"/>
    <property type="project" value="InterPro"/>
</dbReference>
<proteinExistence type="inferred from homology"/>
<evidence type="ECO:0000313" key="7">
    <source>
        <dbReference type="Proteomes" id="UP000593564"/>
    </source>
</evidence>
<evidence type="ECO:0000256" key="5">
    <source>
        <dbReference type="SAM" id="Phobius"/>
    </source>
</evidence>
<evidence type="ECO:0000256" key="4">
    <source>
        <dbReference type="SAM" id="MobiDB-lite"/>
    </source>
</evidence>
<evidence type="ECO:0000313" key="6">
    <source>
        <dbReference type="EMBL" id="KAF5933087.1"/>
    </source>
</evidence>
<organism evidence="6 7">
    <name type="scientific">Camellia sinensis</name>
    <name type="common">Tea plant</name>
    <name type="synonym">Thea sinensis</name>
    <dbReference type="NCBI Taxonomy" id="4442"/>
    <lineage>
        <taxon>Eukaryota</taxon>
        <taxon>Viridiplantae</taxon>
        <taxon>Streptophyta</taxon>
        <taxon>Embryophyta</taxon>
        <taxon>Tracheophyta</taxon>
        <taxon>Spermatophyta</taxon>
        <taxon>Magnoliopsida</taxon>
        <taxon>eudicotyledons</taxon>
        <taxon>Gunneridae</taxon>
        <taxon>Pentapetalae</taxon>
        <taxon>asterids</taxon>
        <taxon>Ericales</taxon>
        <taxon>Theaceae</taxon>
        <taxon>Camellia</taxon>
    </lineage>
</organism>
<evidence type="ECO:0000256" key="2">
    <source>
        <dbReference type="ARBA" id="ARBA00022980"/>
    </source>
</evidence>
<gene>
    <name evidence="6" type="ORF">HYC85_029258</name>
</gene>
<evidence type="ECO:0008006" key="8">
    <source>
        <dbReference type="Google" id="ProtNLM"/>
    </source>
</evidence>
<dbReference type="AlphaFoldDB" id="A0A7J7FY61"/>
<dbReference type="InterPro" id="IPR001515">
    <property type="entry name" value="Ribosomal_eL32"/>
</dbReference>
<keyword evidence="5" id="KW-1133">Transmembrane helix</keyword>
<name>A0A7J7FY61_CAMSI</name>
<reference evidence="7" key="1">
    <citation type="journal article" date="2020" name="Nat. Commun.">
        <title>Genome assembly of wild tea tree DASZ reveals pedigree and selection history of tea varieties.</title>
        <authorList>
            <person name="Zhang W."/>
            <person name="Zhang Y."/>
            <person name="Qiu H."/>
            <person name="Guo Y."/>
            <person name="Wan H."/>
            <person name="Zhang X."/>
            <person name="Scossa F."/>
            <person name="Alseekh S."/>
            <person name="Zhang Q."/>
            <person name="Wang P."/>
            <person name="Xu L."/>
            <person name="Schmidt M.H."/>
            <person name="Jia X."/>
            <person name="Li D."/>
            <person name="Zhu A."/>
            <person name="Guo F."/>
            <person name="Chen W."/>
            <person name="Ni D."/>
            <person name="Usadel B."/>
            <person name="Fernie A.R."/>
            <person name="Wen W."/>
        </authorList>
    </citation>
    <scope>NUCLEOTIDE SEQUENCE [LARGE SCALE GENOMIC DNA]</scope>
    <source>
        <strain evidence="7">cv. G240</strain>
    </source>
</reference>
<evidence type="ECO:0000256" key="1">
    <source>
        <dbReference type="ARBA" id="ARBA00008431"/>
    </source>
</evidence>
<dbReference type="PANTHER" id="PTHR23413">
    <property type="entry name" value="60S RIBOSOMAL PROTEIN L32 AND DNA-DIRECTED RNA POLYMERASE II, SUBUNIT N"/>
    <property type="match status" value="1"/>
</dbReference>
<dbReference type="GO" id="GO:0006412">
    <property type="term" value="P:translation"/>
    <property type="evidence" value="ECO:0007669"/>
    <property type="project" value="InterPro"/>
</dbReference>
<accession>A0A7J7FY61</accession>
<comment type="caution">
    <text evidence="6">The sequence shown here is derived from an EMBL/GenBank/DDBJ whole genome shotgun (WGS) entry which is preliminary data.</text>
</comment>
<reference evidence="6 7" key="2">
    <citation type="submission" date="2020-07" db="EMBL/GenBank/DDBJ databases">
        <title>Genome assembly of wild tea tree DASZ reveals pedigree and selection history of tea varieties.</title>
        <authorList>
            <person name="Zhang W."/>
        </authorList>
    </citation>
    <scope>NUCLEOTIDE SEQUENCE [LARGE SCALE GENOMIC DNA]</scope>
    <source>
        <strain evidence="7">cv. G240</strain>
        <tissue evidence="6">Leaf</tissue>
    </source>
</reference>
<comment type="similarity">
    <text evidence="1">Belongs to the eukaryotic ribosomal protein eL32 family.</text>
</comment>
<dbReference type="Pfam" id="PF01655">
    <property type="entry name" value="Ribosomal_L32e"/>
    <property type="match status" value="1"/>
</dbReference>
<feature type="transmembrane region" description="Helical" evidence="5">
    <location>
        <begin position="145"/>
        <end position="165"/>
    </location>
</feature>
<feature type="compositionally biased region" description="Basic and acidic residues" evidence="4">
    <location>
        <begin position="256"/>
        <end position="276"/>
    </location>
</feature>
<dbReference type="SUPFAM" id="SSF52042">
    <property type="entry name" value="Ribosomal protein L32e"/>
    <property type="match status" value="1"/>
</dbReference>
<dbReference type="SMART" id="SM01393">
    <property type="entry name" value="Ribosomal_L32e"/>
    <property type="match status" value="1"/>
</dbReference>
<evidence type="ECO:0000256" key="3">
    <source>
        <dbReference type="ARBA" id="ARBA00023274"/>
    </source>
</evidence>
<feature type="region of interest" description="Disordered" evidence="4">
    <location>
        <begin position="256"/>
        <end position="282"/>
    </location>
</feature>